<dbReference type="AlphaFoldDB" id="A0A6J7NMB9"/>
<evidence type="ECO:0000256" key="1">
    <source>
        <dbReference type="ARBA" id="ARBA00023063"/>
    </source>
</evidence>
<dbReference type="SUPFAM" id="SSF89155">
    <property type="entry name" value="TorD-like"/>
    <property type="match status" value="1"/>
</dbReference>
<dbReference type="EMBL" id="CAFBOZ010000016">
    <property type="protein sequence ID" value="CAB4993445.1"/>
    <property type="molecule type" value="Genomic_DNA"/>
</dbReference>
<dbReference type="Pfam" id="PF02613">
    <property type="entry name" value="Nitrate_red_del"/>
    <property type="match status" value="1"/>
</dbReference>
<dbReference type="InterPro" id="IPR020945">
    <property type="entry name" value="DMSO/NO3_reduct_chaperone"/>
</dbReference>
<name>A0A6J7NMB9_9ZZZZ</name>
<dbReference type="GO" id="GO:0016530">
    <property type="term" value="F:metallochaperone activity"/>
    <property type="evidence" value="ECO:0007669"/>
    <property type="project" value="TreeGrafter"/>
</dbReference>
<sequence>MSAIARSRDRSAVFVMSGRLLAYPDDERVQSLPLVRELVASLTDRSCAALFDTAVAALGSRPLLELQQDYVSTFDLKRRCCLYLSYYLNGDTRRRGMALWRFQETYRLGGFAVLGGELPDFLPVLLEFGAEGGDAEAAALSLLEEHRQGIEVLLAALERHGSIYAGVVAAVAATLPTLTSAQRAAAELLVAQGPPAEQVGLEPFNLTDITVGART</sequence>
<proteinExistence type="predicted"/>
<dbReference type="GO" id="GO:0051082">
    <property type="term" value="F:unfolded protein binding"/>
    <property type="evidence" value="ECO:0007669"/>
    <property type="project" value="InterPro"/>
</dbReference>
<dbReference type="InterPro" id="IPR036411">
    <property type="entry name" value="TorD-like_sf"/>
</dbReference>
<keyword evidence="1" id="KW-0534">Nitrate assimilation</keyword>
<gene>
    <name evidence="2" type="ORF">UFOPK3992_00196</name>
</gene>
<organism evidence="2">
    <name type="scientific">freshwater metagenome</name>
    <dbReference type="NCBI Taxonomy" id="449393"/>
    <lineage>
        <taxon>unclassified sequences</taxon>
        <taxon>metagenomes</taxon>
        <taxon>ecological metagenomes</taxon>
    </lineage>
</organism>
<dbReference type="InterPro" id="IPR003765">
    <property type="entry name" value="NO3_reductase_chaperone_NarJ"/>
</dbReference>
<dbReference type="PANTHER" id="PTHR43680">
    <property type="entry name" value="NITRATE REDUCTASE MOLYBDENUM COFACTOR ASSEMBLY CHAPERONE"/>
    <property type="match status" value="1"/>
</dbReference>
<dbReference type="PANTHER" id="PTHR43680:SF2">
    <property type="entry name" value="NITRATE REDUCTASE MOLYBDENUM COFACTOR ASSEMBLY CHAPERONE NARJ"/>
    <property type="match status" value="1"/>
</dbReference>
<dbReference type="NCBIfam" id="TIGR00684">
    <property type="entry name" value="narJ"/>
    <property type="match status" value="1"/>
</dbReference>
<dbReference type="GO" id="GO:0042128">
    <property type="term" value="P:nitrate assimilation"/>
    <property type="evidence" value="ECO:0007669"/>
    <property type="project" value="UniProtKB-KW"/>
</dbReference>
<dbReference type="GO" id="GO:0051131">
    <property type="term" value="P:chaperone-mediated protein complex assembly"/>
    <property type="evidence" value="ECO:0007669"/>
    <property type="project" value="InterPro"/>
</dbReference>
<evidence type="ECO:0000313" key="2">
    <source>
        <dbReference type="EMBL" id="CAB4993445.1"/>
    </source>
</evidence>
<dbReference type="Gene3D" id="1.10.3480.10">
    <property type="entry name" value="TorD-like"/>
    <property type="match status" value="1"/>
</dbReference>
<accession>A0A6J7NMB9</accession>
<reference evidence="2" key="1">
    <citation type="submission" date="2020-05" db="EMBL/GenBank/DDBJ databases">
        <authorList>
            <person name="Chiriac C."/>
            <person name="Salcher M."/>
            <person name="Ghai R."/>
            <person name="Kavagutti S V."/>
        </authorList>
    </citation>
    <scope>NUCLEOTIDE SEQUENCE</scope>
</reference>
<protein>
    <submittedName>
        <fullName evidence="2">Unannotated protein</fullName>
    </submittedName>
</protein>